<gene>
    <name evidence="3" type="ORF">C1A40_15505</name>
</gene>
<dbReference type="Pfam" id="PF18962">
    <property type="entry name" value="Por_Secre_tail"/>
    <property type="match status" value="1"/>
</dbReference>
<evidence type="ECO:0000259" key="2">
    <source>
        <dbReference type="Pfam" id="PF18962"/>
    </source>
</evidence>
<dbReference type="InterPro" id="IPR026444">
    <property type="entry name" value="Secre_tail"/>
</dbReference>
<name>A0A2I7SLH7_9FLAO</name>
<keyword evidence="1" id="KW-0732">Signal</keyword>
<dbReference type="Pfam" id="PF13573">
    <property type="entry name" value="SprB"/>
    <property type="match status" value="14"/>
</dbReference>
<evidence type="ECO:0000313" key="3">
    <source>
        <dbReference type="EMBL" id="AUS06761.1"/>
    </source>
</evidence>
<dbReference type="NCBIfam" id="TIGR04183">
    <property type="entry name" value="Por_Secre_tail"/>
    <property type="match status" value="1"/>
</dbReference>
<reference evidence="4" key="1">
    <citation type="submission" date="2018-01" db="EMBL/GenBank/DDBJ databases">
        <title>Complete genome of Tamlana sp. UJ94.</title>
        <authorList>
            <person name="Jung J."/>
            <person name="Chung D."/>
            <person name="Bae S.S."/>
            <person name="Baek K."/>
        </authorList>
    </citation>
    <scope>NUCLEOTIDE SEQUENCE [LARGE SCALE GENOMIC DNA]</scope>
    <source>
        <strain evidence="4">UJ94</strain>
    </source>
</reference>
<dbReference type="InterPro" id="IPR025667">
    <property type="entry name" value="SprB_repeat"/>
</dbReference>
<feature type="domain" description="Secretion system C-terminal sorting" evidence="2">
    <location>
        <begin position="1500"/>
        <end position="1566"/>
    </location>
</feature>
<protein>
    <recommendedName>
        <fullName evidence="2">Secretion system C-terminal sorting domain-containing protein</fullName>
    </recommendedName>
</protein>
<sequence length="1568" mass="155068">MEHFLQEINISIQMTNNYFKYLKTIVLFLFLATVSNPVFSQTTLTKGDLVFTRIQMDDDSFSFLVLTSLENGTVFYITDEAWNGSSLQTNESELKFTATSAIAPGEEISYNTALETLTFSSGNTLGNMVSVGINSPTNNMLGTAGDNLFIHQGTQGSPTVNDFITGISANAGSFGTPGDAWQSAASTSNSILPSSLTNGTNALGLYPDGVQSEVDNARYKPSALHSGDKSAILAAIMNISNWEYDNDIAFGISSTLFSVSIPCTDPDIPTITPSATTVCLGATATLNIVGNLNDATQWHIYTGSCGGTLVGSTNTSSFNVTPGSPSTTYYIRGEGGCITPSTCATVTINATSVSPFISSQTNISCNGGSDGSATASASGGTAPYSYLWSNSATTAAIAGVSAGNYTVTITDANGCATNTSATITEPAALVASTTINNNVSCNGGSDGSATASTSGGTAPYSYLWSNSATTATIAGVSAGNYTVTITDANGCATNTSATIAEPAALVASTTINNNVSCNGGSDGSATASASGGTAPYSYLWSNSATTAAIAGVSAGNYTVTITDANGCATNTSATITEPAALVASTTINNNVSCNGGSDGSATASASGGTAPYSYLWSNSATTATIAGVSAGNYTVTITDANGCATNTSATITEPAALVASTTINNNVSCNGGSDGSATASTSGGTAPYSYLWSNSATTATIAGVSAGNYTVTITDANGCATNTSATIAEPAALVASTTINNNVSCNGGSDGSATASASGGTAPYSYLWSNSATTAAIAGVSAGNYTVTITDANGCATNTSATITEPAALVASTTINNNVSCNGGSDGSATASASGGTAPYSYLWSNSATTATIAGVSAGNYTVTITDANGCAAITSATIAEPAALVASTTINNNVSCNGGSDGSATASASGGTAPYSYLWSNSATTATIAGVSAGNYTVTITDANGCATNTSATIAEPAALVASTTINNNVSCNGGSDGSATASASGGTAPYSYLWSNSATTAAIAGVSAGNYTVTITDANGCAAITSATIAEPAALVASTTINNNVSCNGGSDGSATASASGGTAPYSYLWSNSATTATIAGVSAGNYTVTITDANGCAAITSATIAEPAALVASTTINNNVSCNGGSDGSATASASGGTAPYSYLWSNSATTATIAGVSAGNYTVTITDANGCATNTSATIAEPAALVASTTINNNVSCNGGSDGSATASASGGTAPYSYLWSNSATTAAIAGVSAGNYTVTITDANGCAAITSATIAEPAALVASTTINNNVSCNGGSDGSATASASGGTAPYSYLWSNSATTATIAGVSAGNYTVTITDANGCATNTSATIAEPAALVASTTINNNVSCNGGSDGSATASASGGTAPYSYLWSNSATTATIAGVSAGNYTVTITDANGCASSSSESLTLINNLDDSVTQNVNMLTANQTGATYQWYECSNSDTLLIKETNQSYTATAKGNYKVKIILGGCQVESMCITVTTLSISNLEKNKFYFSMYPIPASNNLTIKSNLGDDFQIVNQLGQIVKIFKAKSDTEKTVYVGNLSEGMYFVRAANGVSKKLIITK</sequence>
<evidence type="ECO:0000256" key="1">
    <source>
        <dbReference type="ARBA" id="ARBA00022729"/>
    </source>
</evidence>
<dbReference type="Gene3D" id="2.60.40.740">
    <property type="match status" value="14"/>
</dbReference>
<accession>A0A2I7SLH7</accession>
<dbReference type="KEGG" id="taj:C1A40_15505"/>
<keyword evidence="4" id="KW-1185">Reference proteome</keyword>
<dbReference type="EMBL" id="CP025938">
    <property type="protein sequence ID" value="AUS06761.1"/>
    <property type="molecule type" value="Genomic_DNA"/>
</dbReference>
<dbReference type="Proteomes" id="UP000236592">
    <property type="component" value="Chromosome"/>
</dbReference>
<organism evidence="3 4">
    <name type="scientific">Pseudotamlana carrageenivorans</name>
    <dbReference type="NCBI Taxonomy" id="2069432"/>
    <lineage>
        <taxon>Bacteria</taxon>
        <taxon>Pseudomonadati</taxon>
        <taxon>Bacteroidota</taxon>
        <taxon>Flavobacteriia</taxon>
        <taxon>Flavobacteriales</taxon>
        <taxon>Flavobacteriaceae</taxon>
        <taxon>Pseudotamlana</taxon>
    </lineage>
</organism>
<evidence type="ECO:0000313" key="4">
    <source>
        <dbReference type="Proteomes" id="UP000236592"/>
    </source>
</evidence>
<proteinExistence type="predicted"/>